<dbReference type="AlphaFoldDB" id="A0AAU9IEF4"/>
<keyword evidence="5" id="KW-1185">Reference proteome</keyword>
<reference evidence="4" key="1">
    <citation type="submission" date="2021-09" db="EMBL/GenBank/DDBJ databases">
        <authorList>
            <consortium name="AG Swart"/>
            <person name="Singh M."/>
            <person name="Singh A."/>
            <person name="Seah K."/>
            <person name="Emmerich C."/>
        </authorList>
    </citation>
    <scope>NUCLEOTIDE SEQUENCE</scope>
    <source>
        <strain evidence="4">ATCC30299</strain>
    </source>
</reference>
<evidence type="ECO:0000259" key="3">
    <source>
        <dbReference type="Pfam" id="PF06747"/>
    </source>
</evidence>
<protein>
    <recommendedName>
        <fullName evidence="3">CHCH domain-containing protein</fullName>
    </recommendedName>
</protein>
<dbReference type="Pfam" id="PF06747">
    <property type="entry name" value="CHCH"/>
    <property type="match status" value="1"/>
</dbReference>
<sequence>MPRRSGGRSSSGGRMNYGGMRSRGFTKTAPPKRTAKSFTPPPRYAHQTPGFMGILMQGMAFGAGSEIAHQAVRGIGGTGSHDVHQDYQGSQAPQEPIENPCISQSQTFLECLNSHTDNIGQCQNSLDLFNQCRQTYQ</sequence>
<organism evidence="4 5">
    <name type="scientific">Blepharisma stoltei</name>
    <dbReference type="NCBI Taxonomy" id="1481888"/>
    <lineage>
        <taxon>Eukaryota</taxon>
        <taxon>Sar</taxon>
        <taxon>Alveolata</taxon>
        <taxon>Ciliophora</taxon>
        <taxon>Postciliodesmatophora</taxon>
        <taxon>Heterotrichea</taxon>
        <taxon>Heterotrichida</taxon>
        <taxon>Blepharismidae</taxon>
        <taxon>Blepharisma</taxon>
    </lineage>
</organism>
<evidence type="ECO:0000313" key="4">
    <source>
        <dbReference type="EMBL" id="CAG9311847.1"/>
    </source>
</evidence>
<dbReference type="PANTHER" id="PTHR13523">
    <property type="entry name" value="COILED-COIL-HELIX-COILED-COIL-HELIX DOMAIN CONTAINING 2/NUR77"/>
    <property type="match status" value="1"/>
</dbReference>
<dbReference type="SUPFAM" id="SSF47072">
    <property type="entry name" value="Cysteine alpha-hairpin motif"/>
    <property type="match status" value="1"/>
</dbReference>
<evidence type="ECO:0000256" key="1">
    <source>
        <dbReference type="ARBA" id="ARBA00023157"/>
    </source>
</evidence>
<name>A0AAU9IEF4_9CILI</name>
<dbReference type="InterPro" id="IPR009069">
    <property type="entry name" value="Cys_alpha_HP_mot_SF"/>
</dbReference>
<evidence type="ECO:0000313" key="5">
    <source>
        <dbReference type="Proteomes" id="UP001162131"/>
    </source>
</evidence>
<feature type="domain" description="CHCH" evidence="3">
    <location>
        <begin position="101"/>
        <end position="134"/>
    </location>
</feature>
<keyword evidence="1" id="KW-1015">Disulfide bond</keyword>
<evidence type="ECO:0000256" key="2">
    <source>
        <dbReference type="SAM" id="MobiDB-lite"/>
    </source>
</evidence>
<dbReference type="InterPro" id="IPR055304">
    <property type="entry name" value="CHCHD2/10-like"/>
</dbReference>
<accession>A0AAU9IEF4</accession>
<feature type="region of interest" description="Disordered" evidence="2">
    <location>
        <begin position="75"/>
        <end position="98"/>
    </location>
</feature>
<gene>
    <name evidence="4" type="ORF">BSTOLATCC_MIC5107</name>
</gene>
<dbReference type="PANTHER" id="PTHR13523:SF2">
    <property type="entry name" value="COILED-COIL-HELIX-COILED-COIL-HELIX DOMAIN CONTAINING 2, ISOFORM A-RELATED"/>
    <property type="match status" value="1"/>
</dbReference>
<proteinExistence type="predicted"/>
<dbReference type="GO" id="GO:0005634">
    <property type="term" value="C:nucleus"/>
    <property type="evidence" value="ECO:0007669"/>
    <property type="project" value="TreeGrafter"/>
</dbReference>
<comment type="caution">
    <text evidence="4">The sequence shown here is derived from an EMBL/GenBank/DDBJ whole genome shotgun (WGS) entry which is preliminary data.</text>
</comment>
<dbReference type="GO" id="GO:0005739">
    <property type="term" value="C:mitochondrion"/>
    <property type="evidence" value="ECO:0007669"/>
    <property type="project" value="TreeGrafter"/>
</dbReference>
<dbReference type="GO" id="GO:0007005">
    <property type="term" value="P:mitochondrion organization"/>
    <property type="evidence" value="ECO:0007669"/>
    <property type="project" value="InterPro"/>
</dbReference>
<feature type="compositionally biased region" description="Low complexity" evidence="2">
    <location>
        <begin position="7"/>
        <end position="23"/>
    </location>
</feature>
<dbReference type="EMBL" id="CAJZBQ010000005">
    <property type="protein sequence ID" value="CAG9311847.1"/>
    <property type="molecule type" value="Genomic_DNA"/>
</dbReference>
<feature type="region of interest" description="Disordered" evidence="2">
    <location>
        <begin position="1"/>
        <end position="45"/>
    </location>
</feature>
<dbReference type="InterPro" id="IPR010625">
    <property type="entry name" value="CHCH"/>
</dbReference>
<dbReference type="Proteomes" id="UP001162131">
    <property type="component" value="Unassembled WGS sequence"/>
</dbReference>